<keyword evidence="6" id="KW-0808">Transferase</keyword>
<keyword evidence="11 14" id="KW-1133">Transmembrane helix</keyword>
<dbReference type="SMART" id="SM00388">
    <property type="entry name" value="HisKA"/>
    <property type="match status" value="1"/>
</dbReference>
<dbReference type="RefSeq" id="WP_122910173.1">
    <property type="nucleotide sequence ID" value="NZ_CBCSBE010000010.1"/>
</dbReference>
<reference evidence="17 18" key="1">
    <citation type="submission" date="2018-10" db="EMBL/GenBank/DDBJ databases">
        <title>Phylogenomics of Brevibacillus.</title>
        <authorList>
            <person name="Dunlap C."/>
        </authorList>
    </citation>
    <scope>NUCLEOTIDE SEQUENCE [LARGE SCALE GENOMIC DNA]</scope>
    <source>
        <strain evidence="17 18">JCM 12215</strain>
    </source>
</reference>
<dbReference type="GO" id="GO:0000155">
    <property type="term" value="F:phosphorelay sensor kinase activity"/>
    <property type="evidence" value="ECO:0007669"/>
    <property type="project" value="InterPro"/>
</dbReference>
<dbReference type="PANTHER" id="PTHR45528">
    <property type="entry name" value="SENSOR HISTIDINE KINASE CPXA"/>
    <property type="match status" value="1"/>
</dbReference>
<dbReference type="FunFam" id="1.10.287.130:FF:000001">
    <property type="entry name" value="Two-component sensor histidine kinase"/>
    <property type="match status" value="1"/>
</dbReference>
<evidence type="ECO:0000259" key="16">
    <source>
        <dbReference type="PROSITE" id="PS50885"/>
    </source>
</evidence>
<dbReference type="InterPro" id="IPR005467">
    <property type="entry name" value="His_kinase_dom"/>
</dbReference>
<gene>
    <name evidence="17" type="ORF">EDM52_17135</name>
</gene>
<dbReference type="PRINTS" id="PR00344">
    <property type="entry name" value="BCTRLSENSOR"/>
</dbReference>
<dbReference type="Gene3D" id="1.10.8.500">
    <property type="entry name" value="HAMP domain in histidine kinase"/>
    <property type="match status" value="1"/>
</dbReference>
<evidence type="ECO:0000256" key="8">
    <source>
        <dbReference type="ARBA" id="ARBA00022741"/>
    </source>
</evidence>
<keyword evidence="9 17" id="KW-0418">Kinase</keyword>
<dbReference type="EMBL" id="RHHR01000034">
    <property type="protein sequence ID" value="RNB70290.1"/>
    <property type="molecule type" value="Genomic_DNA"/>
</dbReference>
<dbReference type="Pfam" id="PF02518">
    <property type="entry name" value="HATPase_c"/>
    <property type="match status" value="1"/>
</dbReference>
<dbReference type="PROSITE" id="PS50885">
    <property type="entry name" value="HAMP"/>
    <property type="match status" value="1"/>
</dbReference>
<evidence type="ECO:0000256" key="7">
    <source>
        <dbReference type="ARBA" id="ARBA00022692"/>
    </source>
</evidence>
<evidence type="ECO:0000313" key="18">
    <source>
        <dbReference type="Proteomes" id="UP000282028"/>
    </source>
</evidence>
<dbReference type="Gene3D" id="1.10.287.130">
    <property type="match status" value="1"/>
</dbReference>
<keyword evidence="4" id="KW-1003">Cell membrane</keyword>
<evidence type="ECO:0000256" key="3">
    <source>
        <dbReference type="ARBA" id="ARBA00012438"/>
    </source>
</evidence>
<dbReference type="InterPro" id="IPR003660">
    <property type="entry name" value="HAMP_dom"/>
</dbReference>
<dbReference type="SUPFAM" id="SSF103190">
    <property type="entry name" value="Sensory domain-like"/>
    <property type="match status" value="1"/>
</dbReference>
<dbReference type="Proteomes" id="UP000282028">
    <property type="component" value="Unassembled WGS sequence"/>
</dbReference>
<dbReference type="SUPFAM" id="SSF158472">
    <property type="entry name" value="HAMP domain-like"/>
    <property type="match status" value="1"/>
</dbReference>
<dbReference type="InterPro" id="IPR050398">
    <property type="entry name" value="HssS/ArlS-like"/>
</dbReference>
<accession>A0A3M8C3K1</accession>
<dbReference type="GO" id="GO:0005886">
    <property type="term" value="C:plasma membrane"/>
    <property type="evidence" value="ECO:0007669"/>
    <property type="project" value="UniProtKB-SubCell"/>
</dbReference>
<keyword evidence="13 14" id="KW-0472">Membrane</keyword>
<keyword evidence="12" id="KW-0902">Two-component regulatory system</keyword>
<dbReference type="Gene3D" id="3.30.450.20">
    <property type="entry name" value="PAS domain"/>
    <property type="match status" value="1"/>
</dbReference>
<dbReference type="SUPFAM" id="SSF55874">
    <property type="entry name" value="ATPase domain of HSP90 chaperone/DNA topoisomerase II/histidine kinase"/>
    <property type="match status" value="1"/>
</dbReference>
<evidence type="ECO:0000256" key="6">
    <source>
        <dbReference type="ARBA" id="ARBA00022679"/>
    </source>
</evidence>
<dbReference type="Gene3D" id="3.30.565.10">
    <property type="entry name" value="Histidine kinase-like ATPase, C-terminal domain"/>
    <property type="match status" value="1"/>
</dbReference>
<evidence type="ECO:0000259" key="15">
    <source>
        <dbReference type="PROSITE" id="PS50109"/>
    </source>
</evidence>
<evidence type="ECO:0000256" key="13">
    <source>
        <dbReference type="ARBA" id="ARBA00023136"/>
    </source>
</evidence>
<dbReference type="SUPFAM" id="SSF47384">
    <property type="entry name" value="Homodimeric domain of signal transducing histidine kinase"/>
    <property type="match status" value="1"/>
</dbReference>
<evidence type="ECO:0000313" key="17">
    <source>
        <dbReference type="EMBL" id="RNB70290.1"/>
    </source>
</evidence>
<dbReference type="InterPro" id="IPR003594">
    <property type="entry name" value="HATPase_dom"/>
</dbReference>
<dbReference type="SMART" id="SM00304">
    <property type="entry name" value="HAMP"/>
    <property type="match status" value="1"/>
</dbReference>
<feature type="transmembrane region" description="Helical" evidence="14">
    <location>
        <begin position="164"/>
        <end position="187"/>
    </location>
</feature>
<evidence type="ECO:0000256" key="1">
    <source>
        <dbReference type="ARBA" id="ARBA00000085"/>
    </source>
</evidence>
<evidence type="ECO:0000256" key="4">
    <source>
        <dbReference type="ARBA" id="ARBA00022475"/>
    </source>
</evidence>
<dbReference type="EC" id="2.7.13.3" evidence="3"/>
<evidence type="ECO:0000256" key="11">
    <source>
        <dbReference type="ARBA" id="ARBA00022989"/>
    </source>
</evidence>
<dbReference type="InterPro" id="IPR036890">
    <property type="entry name" value="HATPase_C_sf"/>
</dbReference>
<dbReference type="InterPro" id="IPR003661">
    <property type="entry name" value="HisK_dim/P_dom"/>
</dbReference>
<keyword evidence="5" id="KW-0597">Phosphoprotein</keyword>
<feature type="transmembrane region" description="Helical" evidence="14">
    <location>
        <begin position="12"/>
        <end position="31"/>
    </location>
</feature>
<comment type="catalytic activity">
    <reaction evidence="1">
        <text>ATP + protein L-histidine = ADP + protein N-phospho-L-histidine.</text>
        <dbReference type="EC" id="2.7.13.3"/>
    </reaction>
</comment>
<organism evidence="17 18">
    <name type="scientific">Brevibacillus invocatus</name>
    <dbReference type="NCBI Taxonomy" id="173959"/>
    <lineage>
        <taxon>Bacteria</taxon>
        <taxon>Bacillati</taxon>
        <taxon>Bacillota</taxon>
        <taxon>Bacilli</taxon>
        <taxon>Bacillales</taxon>
        <taxon>Paenibacillaceae</taxon>
        <taxon>Brevibacillus</taxon>
    </lineage>
</organism>
<dbReference type="InterPro" id="IPR036097">
    <property type="entry name" value="HisK_dim/P_sf"/>
</dbReference>
<dbReference type="Pfam" id="PF00512">
    <property type="entry name" value="HisKA"/>
    <property type="match status" value="1"/>
</dbReference>
<dbReference type="Pfam" id="PF00672">
    <property type="entry name" value="HAMP"/>
    <property type="match status" value="1"/>
</dbReference>
<protein>
    <recommendedName>
        <fullName evidence="3">histidine kinase</fullName>
        <ecNumber evidence="3">2.7.13.3</ecNumber>
    </recommendedName>
</protein>
<dbReference type="PANTHER" id="PTHR45528:SF1">
    <property type="entry name" value="SENSOR HISTIDINE KINASE CPXA"/>
    <property type="match status" value="1"/>
</dbReference>
<keyword evidence="10" id="KW-0067">ATP-binding</keyword>
<evidence type="ECO:0000256" key="12">
    <source>
        <dbReference type="ARBA" id="ARBA00023012"/>
    </source>
</evidence>
<dbReference type="CDD" id="cd00082">
    <property type="entry name" value="HisKA"/>
    <property type="match status" value="1"/>
</dbReference>
<sequence length="467" mass="51210">MRGIKSRMIVHFGLILLLIVLLLEGLFYWAVHTYYFGTATEALVTRTTTFTTFINKYTSGYSLKQKTRYILESISDDEYAKIEVLDVNGKLLLNSYGFQTGERINTPDVTEALVGKTGLYVGKTPQTRERVIAVSNSLTYGGEIVGVLRYSISAEPLYNAVNRIALYGASVGAVVILLAMSLSWIIAKRIVDPIEDLTKAAIQMAKGDFSVQAAKQFDDEVGTLADTFNYMAAEIGKNEKLKNDFISSVSHELRTPLTSIKGWGETLISGGLKDHEETTLGLEVISKETDRLIGLVEELLDFSKLQSGEMTLCEEKLDMREVLDDLNVQFAIPAQEKQIELRLEMPALPLTVMGDSNRLKQVFVNLLDNAIKFTPVNGTISVVATSSDGRLITTVQDTGEGIDPDDLGRITGKFYKGRSKLSGSGLGLAISKDIVQLHKGSLTIHSKLGHGTTVTVDLPLVQTIEKG</sequence>
<dbReference type="PROSITE" id="PS50109">
    <property type="entry name" value="HIS_KIN"/>
    <property type="match status" value="1"/>
</dbReference>
<dbReference type="GO" id="GO:0005524">
    <property type="term" value="F:ATP binding"/>
    <property type="evidence" value="ECO:0007669"/>
    <property type="project" value="UniProtKB-KW"/>
</dbReference>
<evidence type="ECO:0000256" key="5">
    <source>
        <dbReference type="ARBA" id="ARBA00022553"/>
    </source>
</evidence>
<keyword evidence="8" id="KW-0547">Nucleotide-binding</keyword>
<feature type="domain" description="HAMP" evidence="16">
    <location>
        <begin position="188"/>
        <end position="240"/>
    </location>
</feature>
<proteinExistence type="predicted"/>
<name>A0A3M8C3K1_9BACL</name>
<dbReference type="SMART" id="SM00387">
    <property type="entry name" value="HATPase_c"/>
    <property type="match status" value="1"/>
</dbReference>
<dbReference type="InterPro" id="IPR029151">
    <property type="entry name" value="Sensor-like_sf"/>
</dbReference>
<evidence type="ECO:0000256" key="9">
    <source>
        <dbReference type="ARBA" id="ARBA00022777"/>
    </source>
</evidence>
<keyword evidence="18" id="KW-1185">Reference proteome</keyword>
<keyword evidence="7 14" id="KW-0812">Transmembrane</keyword>
<comment type="subcellular location">
    <subcellularLocation>
        <location evidence="2">Cell membrane</location>
        <topology evidence="2">Multi-pass membrane protein</topology>
    </subcellularLocation>
</comment>
<dbReference type="CDD" id="cd06225">
    <property type="entry name" value="HAMP"/>
    <property type="match status" value="1"/>
</dbReference>
<evidence type="ECO:0000256" key="14">
    <source>
        <dbReference type="SAM" id="Phobius"/>
    </source>
</evidence>
<evidence type="ECO:0000256" key="10">
    <source>
        <dbReference type="ARBA" id="ARBA00022840"/>
    </source>
</evidence>
<dbReference type="InterPro" id="IPR004358">
    <property type="entry name" value="Sig_transdc_His_kin-like_C"/>
</dbReference>
<feature type="domain" description="Histidine kinase" evidence="15">
    <location>
        <begin position="248"/>
        <end position="462"/>
    </location>
</feature>
<dbReference type="OrthoDB" id="2359336at2"/>
<comment type="caution">
    <text evidence="17">The sequence shown here is derived from an EMBL/GenBank/DDBJ whole genome shotgun (WGS) entry which is preliminary data.</text>
</comment>
<dbReference type="AlphaFoldDB" id="A0A3M8C3K1"/>
<evidence type="ECO:0000256" key="2">
    <source>
        <dbReference type="ARBA" id="ARBA00004651"/>
    </source>
</evidence>
<dbReference type="FunFam" id="3.30.565.10:FF:000006">
    <property type="entry name" value="Sensor histidine kinase WalK"/>
    <property type="match status" value="1"/>
</dbReference>